<dbReference type="RefSeq" id="XP_011310501.1">
    <property type="nucleotide sequence ID" value="XM_011312199.1"/>
</dbReference>
<evidence type="ECO:0000256" key="9">
    <source>
        <dbReference type="SAM" id="SignalP"/>
    </source>
</evidence>
<protein>
    <recommendedName>
        <fullName evidence="7">Lipase</fullName>
    </recommendedName>
</protein>
<keyword evidence="4 7" id="KW-0442">Lipid degradation</keyword>
<dbReference type="Pfam" id="PF04083">
    <property type="entry name" value="Abhydro_lipase"/>
    <property type="match status" value="1"/>
</dbReference>
<dbReference type="InterPro" id="IPR029058">
    <property type="entry name" value="AB_hydrolase_fold"/>
</dbReference>
<dbReference type="Gene3D" id="3.40.50.1820">
    <property type="entry name" value="alpha/beta hydrolase"/>
    <property type="match status" value="1"/>
</dbReference>
<evidence type="ECO:0000256" key="1">
    <source>
        <dbReference type="ARBA" id="ARBA00010701"/>
    </source>
</evidence>
<feature type="domain" description="Partial AB-hydrolase lipase" evidence="10">
    <location>
        <begin position="62"/>
        <end position="115"/>
    </location>
</feature>
<dbReference type="InterPro" id="IPR025483">
    <property type="entry name" value="Lipase_euk"/>
</dbReference>
<keyword evidence="5" id="KW-0443">Lipid metabolism</keyword>
<dbReference type="GO" id="GO:0016788">
    <property type="term" value="F:hydrolase activity, acting on ester bonds"/>
    <property type="evidence" value="ECO:0007669"/>
    <property type="project" value="InterPro"/>
</dbReference>
<reference evidence="11" key="1">
    <citation type="submission" date="2015-01" db="EMBL/GenBank/DDBJ databases">
        <title>Transcriptome Assembly of Fopius arisanus.</title>
        <authorList>
            <person name="Geib S."/>
        </authorList>
    </citation>
    <scope>NUCLEOTIDE SEQUENCE</scope>
</reference>
<dbReference type="GeneID" id="105270950"/>
<evidence type="ECO:0000313" key="11">
    <source>
        <dbReference type="EMBL" id="JAG74261.1"/>
    </source>
</evidence>
<dbReference type="GO" id="GO:0016042">
    <property type="term" value="P:lipid catabolic process"/>
    <property type="evidence" value="ECO:0007669"/>
    <property type="project" value="UniProtKB-KW"/>
</dbReference>
<dbReference type="KEGG" id="fas:105270950"/>
<keyword evidence="12" id="KW-1185">Reference proteome</keyword>
<comment type="similarity">
    <text evidence="1 7">Belongs to the AB hydrolase superfamily. Lipase family.</text>
</comment>
<evidence type="ECO:0000256" key="6">
    <source>
        <dbReference type="ARBA" id="ARBA00023180"/>
    </source>
</evidence>
<dbReference type="AlphaFoldDB" id="A0A0C9QLR9"/>
<dbReference type="InterPro" id="IPR006693">
    <property type="entry name" value="AB_hydrolase_lipase"/>
</dbReference>
<name>A0A0C9QLR9_9HYME</name>
<feature type="chain" id="PRO_5044541482" description="Lipase" evidence="9">
    <location>
        <begin position="24"/>
        <end position="425"/>
    </location>
</feature>
<dbReference type="Proteomes" id="UP000694866">
    <property type="component" value="Unplaced"/>
</dbReference>
<dbReference type="EMBL" id="GBYB01004494">
    <property type="protein sequence ID" value="JAG74261.1"/>
    <property type="molecule type" value="Transcribed_RNA"/>
</dbReference>
<dbReference type="FunFam" id="3.40.50.1820:FF:000057">
    <property type="entry name" value="Lipase"/>
    <property type="match status" value="1"/>
</dbReference>
<evidence type="ECO:0000256" key="3">
    <source>
        <dbReference type="ARBA" id="ARBA00022801"/>
    </source>
</evidence>
<evidence type="ECO:0000256" key="5">
    <source>
        <dbReference type="ARBA" id="ARBA00023098"/>
    </source>
</evidence>
<evidence type="ECO:0000256" key="4">
    <source>
        <dbReference type="ARBA" id="ARBA00022963"/>
    </source>
</evidence>
<evidence type="ECO:0000313" key="12">
    <source>
        <dbReference type="Proteomes" id="UP000694866"/>
    </source>
</evidence>
<feature type="active site" description="Charge relay system" evidence="8">
    <location>
        <position position="363"/>
    </location>
</feature>
<dbReference type="SUPFAM" id="SSF53474">
    <property type="entry name" value="alpha/beta-Hydrolases"/>
    <property type="match status" value="1"/>
</dbReference>
<evidence type="ECO:0000259" key="10">
    <source>
        <dbReference type="Pfam" id="PF04083"/>
    </source>
</evidence>
<evidence type="ECO:0000256" key="8">
    <source>
        <dbReference type="PIRSR" id="PIRSR000862-1"/>
    </source>
</evidence>
<keyword evidence="3 7" id="KW-0378">Hydrolase</keyword>
<dbReference type="PIRSF" id="PIRSF000862">
    <property type="entry name" value="Steryl_ester_lip"/>
    <property type="match status" value="1"/>
</dbReference>
<evidence type="ECO:0000313" key="13">
    <source>
        <dbReference type="RefSeq" id="XP_011310501.1"/>
    </source>
</evidence>
<dbReference type="PANTHER" id="PTHR11005">
    <property type="entry name" value="LYSOSOMAL ACID LIPASE-RELATED"/>
    <property type="match status" value="1"/>
</dbReference>
<keyword evidence="6" id="KW-0325">Glycoprotein</keyword>
<feature type="active site" description="Nucleophile" evidence="8">
    <location>
        <position position="190"/>
    </location>
</feature>
<reference evidence="13" key="2">
    <citation type="submission" date="2025-04" db="UniProtKB">
        <authorList>
            <consortium name="RefSeq"/>
        </authorList>
    </citation>
    <scope>IDENTIFICATION</scope>
    <source>
        <strain evidence="13">USDA-PBARC FA_bdor</strain>
        <tissue evidence="13">Whole organism</tissue>
    </source>
</reference>
<evidence type="ECO:0000256" key="2">
    <source>
        <dbReference type="ARBA" id="ARBA00022729"/>
    </source>
</evidence>
<dbReference type="OrthoDB" id="9974421at2759"/>
<evidence type="ECO:0000256" key="7">
    <source>
        <dbReference type="PIRNR" id="PIRNR000862"/>
    </source>
</evidence>
<accession>A0A9R1U804</accession>
<proteinExistence type="inferred from homology"/>
<sequence length="425" mass="47781">MRITGFSWNPVFLLTTFLVIVSASLTNKTLFGIDLKDLPNSFLGKLAILNAVPYDPNTVLTTPQMIRRAGYPAESHIVRTADGYLLEMHRIPNESGYPIFLQHGLWCSSADWITQGKGKALAYLLADLGFDVWLGNYRGNTYSTAHVILNPANPLFWNFSWHDMGIYDLPSMITYVTDIKKQPVIYIGHSMGTTALFVMAAKCPDMHSKIRFMFGYAPVGFNSHWKTPLRDLASYSKLLASWGDTFGYGPILTRDAEIDPFISLLCNPSKLGEAECETFVFQLFGSDYTQLEPDWIPNMMAHMPAGSSTKTVNHYLQIFESKQFQEYDHGPTKNLQLYYSVLPPAYDLTKITLPIFFFYGLNDVAAPPEDVTAFYALLPNGKGISAVNYTQFSHLDFLWAKDAKPLVYDQTISMIQKIVAEGANN</sequence>
<feature type="active site" description="Charge relay system" evidence="8">
    <location>
        <position position="394"/>
    </location>
</feature>
<gene>
    <name evidence="11" type="primary">Lip1_1</name>
    <name evidence="13" type="synonym">LOC105270950</name>
    <name evidence="11" type="ORF">g.13416</name>
</gene>
<keyword evidence="2 9" id="KW-0732">Signal</keyword>
<organism evidence="11">
    <name type="scientific">Fopius arisanus</name>
    <dbReference type="NCBI Taxonomy" id="64838"/>
    <lineage>
        <taxon>Eukaryota</taxon>
        <taxon>Metazoa</taxon>
        <taxon>Ecdysozoa</taxon>
        <taxon>Arthropoda</taxon>
        <taxon>Hexapoda</taxon>
        <taxon>Insecta</taxon>
        <taxon>Pterygota</taxon>
        <taxon>Neoptera</taxon>
        <taxon>Endopterygota</taxon>
        <taxon>Hymenoptera</taxon>
        <taxon>Apocrita</taxon>
        <taxon>Ichneumonoidea</taxon>
        <taxon>Braconidae</taxon>
        <taxon>Opiinae</taxon>
        <taxon>Fopius</taxon>
    </lineage>
</organism>
<accession>A0A0C9QLR9</accession>
<feature type="signal peptide" evidence="9">
    <location>
        <begin position="1"/>
        <end position="23"/>
    </location>
</feature>